<dbReference type="Proteomes" id="UP000799118">
    <property type="component" value="Unassembled WGS sequence"/>
</dbReference>
<evidence type="ECO:0000313" key="2">
    <source>
        <dbReference type="Proteomes" id="UP000799118"/>
    </source>
</evidence>
<sequence>MSTIEEDGKVPPNVHHFISSTKNHPVHLSEFLHSDEHEDPAKKDFYKKLKEHLLGRFLERNFDGDTHESFTDDQRKSIILYDNKMFATKTLRINFTMYDVRRDQDVINPRTDHCNVMVHSLDTSPRAHPFWYA</sequence>
<dbReference type="OrthoDB" id="2692094at2759"/>
<accession>A0A6A4GA55</accession>
<reference evidence="1" key="1">
    <citation type="journal article" date="2019" name="Environ. Microbiol.">
        <title>Fungal ecological strategies reflected in gene transcription - a case study of two litter decomposers.</title>
        <authorList>
            <person name="Barbi F."/>
            <person name="Kohler A."/>
            <person name="Barry K."/>
            <person name="Baskaran P."/>
            <person name="Daum C."/>
            <person name="Fauchery L."/>
            <person name="Ihrmark K."/>
            <person name="Kuo A."/>
            <person name="LaButti K."/>
            <person name="Lipzen A."/>
            <person name="Morin E."/>
            <person name="Grigoriev I.V."/>
            <person name="Henrissat B."/>
            <person name="Lindahl B."/>
            <person name="Martin F."/>
        </authorList>
    </citation>
    <scope>NUCLEOTIDE SEQUENCE</scope>
    <source>
        <strain evidence="1">JB14</strain>
    </source>
</reference>
<gene>
    <name evidence="1" type="ORF">BT96DRAFT_845600</name>
</gene>
<protein>
    <submittedName>
        <fullName evidence="1">Uncharacterized protein</fullName>
    </submittedName>
</protein>
<dbReference type="EMBL" id="ML771701">
    <property type="protein sequence ID" value="KAE9382350.1"/>
    <property type="molecule type" value="Genomic_DNA"/>
</dbReference>
<dbReference type="AlphaFoldDB" id="A0A6A4GA55"/>
<proteinExistence type="predicted"/>
<name>A0A6A4GA55_9AGAR</name>
<organism evidence="1 2">
    <name type="scientific">Gymnopus androsaceus JB14</name>
    <dbReference type="NCBI Taxonomy" id="1447944"/>
    <lineage>
        <taxon>Eukaryota</taxon>
        <taxon>Fungi</taxon>
        <taxon>Dikarya</taxon>
        <taxon>Basidiomycota</taxon>
        <taxon>Agaricomycotina</taxon>
        <taxon>Agaricomycetes</taxon>
        <taxon>Agaricomycetidae</taxon>
        <taxon>Agaricales</taxon>
        <taxon>Marasmiineae</taxon>
        <taxon>Omphalotaceae</taxon>
        <taxon>Gymnopus</taxon>
    </lineage>
</organism>
<keyword evidence="2" id="KW-1185">Reference proteome</keyword>
<evidence type="ECO:0000313" key="1">
    <source>
        <dbReference type="EMBL" id="KAE9382350.1"/>
    </source>
</evidence>